<keyword evidence="2" id="KW-1185">Reference proteome</keyword>
<organism evidence="1 2">
    <name type="scientific">Paramagnetospirillum marisnigri</name>
    <dbReference type="NCBI Taxonomy" id="1285242"/>
    <lineage>
        <taxon>Bacteria</taxon>
        <taxon>Pseudomonadati</taxon>
        <taxon>Pseudomonadota</taxon>
        <taxon>Alphaproteobacteria</taxon>
        <taxon>Rhodospirillales</taxon>
        <taxon>Magnetospirillaceae</taxon>
        <taxon>Paramagnetospirillum</taxon>
    </lineage>
</organism>
<evidence type="ECO:0000313" key="2">
    <source>
        <dbReference type="Proteomes" id="UP000078428"/>
    </source>
</evidence>
<protein>
    <submittedName>
        <fullName evidence="1">Uncharacterized protein</fullName>
    </submittedName>
</protein>
<reference evidence="1 2" key="1">
    <citation type="submission" date="2016-04" db="EMBL/GenBank/DDBJ databases">
        <title>Draft genome sequence of freshwater magnetotactic bacteria Magnetospirillum marisnigri SP-1 and Magnetospirillum moscoviense BB-1.</title>
        <authorList>
            <person name="Koziaeva V."/>
            <person name="Dziuba M.V."/>
            <person name="Ivanov T.M."/>
            <person name="Kuznetsov B."/>
            <person name="Grouzdev D.S."/>
        </authorList>
    </citation>
    <scope>NUCLEOTIDE SEQUENCE [LARGE SCALE GENOMIC DNA]</scope>
    <source>
        <strain evidence="1 2">SP-1</strain>
    </source>
</reference>
<evidence type="ECO:0000313" key="1">
    <source>
        <dbReference type="EMBL" id="OAN45929.1"/>
    </source>
</evidence>
<dbReference type="AlphaFoldDB" id="A0A178MB05"/>
<dbReference type="Proteomes" id="UP000078428">
    <property type="component" value="Unassembled WGS sequence"/>
</dbReference>
<proteinExistence type="predicted"/>
<name>A0A178MB05_9PROT</name>
<dbReference type="OrthoDB" id="7361297at2"/>
<sequence>MKRSQGEWVMKAVALGDLYQSDGRSRTVWSVDSIIDVPKSGTMVRLAKIDGYGSVTVHVSQLGVGSGFTKIDEALVQTR</sequence>
<comment type="caution">
    <text evidence="1">The sequence shown here is derived from an EMBL/GenBank/DDBJ whole genome shotgun (WGS) entry which is preliminary data.</text>
</comment>
<dbReference type="EMBL" id="LWQT01000095">
    <property type="protein sequence ID" value="OAN45929.1"/>
    <property type="molecule type" value="Genomic_DNA"/>
</dbReference>
<gene>
    <name evidence="1" type="ORF">A6A04_20785</name>
</gene>
<accession>A0A178MB05</accession>